<evidence type="ECO:0000313" key="2">
    <source>
        <dbReference type="EMBL" id="ACY97773.1"/>
    </source>
</evidence>
<dbReference type="SUPFAM" id="SSF55729">
    <property type="entry name" value="Acyl-CoA N-acyltransferases (Nat)"/>
    <property type="match status" value="1"/>
</dbReference>
<evidence type="ECO:0000259" key="1">
    <source>
        <dbReference type="PROSITE" id="PS51186"/>
    </source>
</evidence>
<accession>D1A1T5</accession>
<feature type="domain" description="N-acetyltransferase" evidence="1">
    <location>
        <begin position="58"/>
        <end position="208"/>
    </location>
</feature>
<dbReference type="InterPro" id="IPR000182">
    <property type="entry name" value="GNAT_dom"/>
</dbReference>
<dbReference type="STRING" id="471852.Tcur_2207"/>
<keyword evidence="3" id="KW-1185">Reference proteome</keyword>
<dbReference type="GO" id="GO:0016747">
    <property type="term" value="F:acyltransferase activity, transferring groups other than amino-acyl groups"/>
    <property type="evidence" value="ECO:0007669"/>
    <property type="project" value="InterPro"/>
</dbReference>
<reference evidence="2 3" key="1">
    <citation type="journal article" date="2011" name="Stand. Genomic Sci.">
        <title>Complete genome sequence of Thermomonospora curvata type strain (B9).</title>
        <authorList>
            <person name="Chertkov O."/>
            <person name="Sikorski J."/>
            <person name="Nolan M."/>
            <person name="Lapidus A."/>
            <person name="Lucas S."/>
            <person name="Del Rio T.G."/>
            <person name="Tice H."/>
            <person name="Cheng J.F."/>
            <person name="Goodwin L."/>
            <person name="Pitluck S."/>
            <person name="Liolios K."/>
            <person name="Ivanova N."/>
            <person name="Mavromatis K."/>
            <person name="Mikhailova N."/>
            <person name="Ovchinnikova G."/>
            <person name="Pati A."/>
            <person name="Chen A."/>
            <person name="Palaniappan K."/>
            <person name="Djao O.D."/>
            <person name="Land M."/>
            <person name="Hauser L."/>
            <person name="Chang Y.J."/>
            <person name="Jeffries C.D."/>
            <person name="Brettin T."/>
            <person name="Han C."/>
            <person name="Detter J.C."/>
            <person name="Rohde M."/>
            <person name="Goker M."/>
            <person name="Woyke T."/>
            <person name="Bristow J."/>
            <person name="Eisen J.A."/>
            <person name="Markowitz V."/>
            <person name="Hugenholtz P."/>
            <person name="Klenk H.P."/>
            <person name="Kyrpides N.C."/>
        </authorList>
    </citation>
    <scope>NUCLEOTIDE SEQUENCE [LARGE SCALE GENOMIC DNA]</scope>
    <source>
        <strain evidence="3">ATCC 19995 / DSM 43183 / JCM 3096 / KCTC 9072 / NBRC 15933 / NCIMB 10081 / Henssen B9</strain>
    </source>
</reference>
<dbReference type="PROSITE" id="PS51186">
    <property type="entry name" value="GNAT"/>
    <property type="match status" value="1"/>
</dbReference>
<organism evidence="2 3">
    <name type="scientific">Thermomonospora curvata (strain ATCC 19995 / DSM 43183 / JCM 3096 / KCTC 9072 / NBRC 15933 / NCIMB 10081 / Henssen B9)</name>
    <dbReference type="NCBI Taxonomy" id="471852"/>
    <lineage>
        <taxon>Bacteria</taxon>
        <taxon>Bacillati</taxon>
        <taxon>Actinomycetota</taxon>
        <taxon>Actinomycetes</taxon>
        <taxon>Streptosporangiales</taxon>
        <taxon>Thermomonosporaceae</taxon>
        <taxon>Thermomonospora</taxon>
    </lineage>
</organism>
<sequence>MSCWCRSGRCGRCGCGGWGCRFTATEAARADALVRSVLPAGEPGPLSRRVLLRDGTEVVVRPMERRDREAVQAMHERCSPASRRARYFSPKPTLSQRALELFCEPSHGLTLVAQGPDGSILALAHLMHAVDPGVAELALLVEDAWQGRGLGRALTDLLLVPARERGVVELRATVLADNARMRRLLTSLGGRVRRTDEPGTLEIRLRLDARAARAAAATPGTGGALAG</sequence>
<dbReference type="AlphaFoldDB" id="D1A1T5"/>
<dbReference type="eggNOG" id="COG0456">
    <property type="taxonomic scope" value="Bacteria"/>
</dbReference>
<dbReference type="HOGENOM" id="CLU_105788_3_0_11"/>
<dbReference type="EMBL" id="CP001738">
    <property type="protein sequence ID" value="ACY97773.1"/>
    <property type="molecule type" value="Genomic_DNA"/>
</dbReference>
<dbReference type="RefSeq" id="WP_012852557.1">
    <property type="nucleotide sequence ID" value="NC_013510.1"/>
</dbReference>
<dbReference type="PANTHER" id="PTHR43072">
    <property type="entry name" value="N-ACETYLTRANSFERASE"/>
    <property type="match status" value="1"/>
</dbReference>
<dbReference type="Proteomes" id="UP000001918">
    <property type="component" value="Chromosome"/>
</dbReference>
<dbReference type="InterPro" id="IPR016181">
    <property type="entry name" value="Acyl_CoA_acyltransferase"/>
</dbReference>
<dbReference type="PANTHER" id="PTHR43072:SF60">
    <property type="entry name" value="L-2,4-DIAMINOBUTYRIC ACID ACETYLTRANSFERASE"/>
    <property type="match status" value="1"/>
</dbReference>
<evidence type="ECO:0000313" key="3">
    <source>
        <dbReference type="Proteomes" id="UP000001918"/>
    </source>
</evidence>
<dbReference type="KEGG" id="tcu:Tcur_2207"/>
<keyword evidence="2" id="KW-0808">Transferase</keyword>
<gene>
    <name evidence="2" type="ordered locus">Tcur_2207</name>
</gene>
<name>D1A1T5_THECD</name>
<dbReference type="CDD" id="cd04301">
    <property type="entry name" value="NAT_SF"/>
    <property type="match status" value="1"/>
</dbReference>
<dbReference type="Gene3D" id="3.40.630.30">
    <property type="match status" value="1"/>
</dbReference>
<protein>
    <submittedName>
        <fullName evidence="2">GCN5-related N-acetyltransferase</fullName>
    </submittedName>
</protein>
<dbReference type="Pfam" id="PF00583">
    <property type="entry name" value="Acetyltransf_1"/>
    <property type="match status" value="1"/>
</dbReference>
<proteinExistence type="predicted"/>